<dbReference type="AlphaFoldDB" id="A0A1C9W4B8"/>
<evidence type="ECO:0000313" key="2">
    <source>
        <dbReference type="EMBL" id="AOS95984.1"/>
    </source>
</evidence>
<organism evidence="2 3">
    <name type="scientific">Microbulbifer aggregans</name>
    <dbReference type="NCBI Taxonomy" id="1769779"/>
    <lineage>
        <taxon>Bacteria</taxon>
        <taxon>Pseudomonadati</taxon>
        <taxon>Pseudomonadota</taxon>
        <taxon>Gammaproteobacteria</taxon>
        <taxon>Cellvibrionales</taxon>
        <taxon>Microbulbiferaceae</taxon>
        <taxon>Microbulbifer</taxon>
    </lineage>
</organism>
<name>A0A1C9W4B8_9GAMM</name>
<proteinExistence type="predicted"/>
<dbReference type="Proteomes" id="UP000095672">
    <property type="component" value="Chromosome"/>
</dbReference>
<keyword evidence="3" id="KW-1185">Reference proteome</keyword>
<dbReference type="Gene3D" id="3.10.450.50">
    <property type="match status" value="1"/>
</dbReference>
<dbReference type="EMBL" id="CP014143">
    <property type="protein sequence ID" value="AOS95984.1"/>
    <property type="molecule type" value="Genomic_DNA"/>
</dbReference>
<evidence type="ECO:0000313" key="3">
    <source>
        <dbReference type="Proteomes" id="UP000095672"/>
    </source>
</evidence>
<accession>A0A1C9W4B8</accession>
<dbReference type="InterPro" id="IPR032710">
    <property type="entry name" value="NTF2-like_dom_sf"/>
</dbReference>
<dbReference type="RefSeq" id="WP_083260778.1">
    <property type="nucleotide sequence ID" value="NZ_CP014143.1"/>
</dbReference>
<sequence length="132" mass="14866">MEAERKRQIEALCRCYLTSLESGDLPTLLSLFTEDATATSPISGKQPVPDFYSYVMQVTSNRSMPLKTIFVGASNPYQAAVHMVYTRTVKEGQPSTIECVDIFDLNEECTKFTGIRIIYDTAPVRSEFDLHK</sequence>
<feature type="domain" description="SnoaL-like" evidence="1">
    <location>
        <begin position="16"/>
        <end position="106"/>
    </location>
</feature>
<dbReference type="InterPro" id="IPR037401">
    <property type="entry name" value="SnoaL-like"/>
</dbReference>
<dbReference type="SUPFAM" id="SSF54427">
    <property type="entry name" value="NTF2-like"/>
    <property type="match status" value="1"/>
</dbReference>
<dbReference type="KEGG" id="micc:AUP74_00514"/>
<dbReference type="OrthoDB" id="459617at2"/>
<gene>
    <name evidence="2" type="ORF">AUP74_00514</name>
</gene>
<reference evidence="3" key="1">
    <citation type="submission" date="2016-01" db="EMBL/GenBank/DDBJ databases">
        <title>Complete genome sequence of Microbulbifer sp. CCB-MM1, a halophile isolated from Matang Mangrove Forest, Perak.</title>
        <authorList>
            <person name="Moh T.H."/>
            <person name="Dinesh B."/>
            <person name="Lau N.-S."/>
            <person name="Go F."/>
            <person name="Alexander Chong S.-C."/>
        </authorList>
    </citation>
    <scope>NUCLEOTIDE SEQUENCE [LARGE SCALE GENOMIC DNA]</scope>
    <source>
        <strain evidence="3">CCB-MM1</strain>
    </source>
</reference>
<evidence type="ECO:0000259" key="1">
    <source>
        <dbReference type="Pfam" id="PF12680"/>
    </source>
</evidence>
<dbReference type="Pfam" id="PF12680">
    <property type="entry name" value="SnoaL_2"/>
    <property type="match status" value="1"/>
</dbReference>
<protein>
    <recommendedName>
        <fullName evidence="1">SnoaL-like domain-containing protein</fullName>
    </recommendedName>
</protein>